<dbReference type="AlphaFoldDB" id="A0A239PLQ1"/>
<reference evidence="2 3" key="1">
    <citation type="submission" date="2017-07" db="EMBL/GenBank/DDBJ databases">
        <authorList>
            <person name="Sun Z.S."/>
            <person name="Albrecht U."/>
            <person name="Echele G."/>
            <person name="Lee C.C."/>
        </authorList>
    </citation>
    <scope>NUCLEOTIDE SEQUENCE [LARGE SCALE GENOMIC DNA]</scope>
    <source>
        <strain evidence="2 3">CGMCC 1.12710</strain>
    </source>
</reference>
<dbReference type="GO" id="GO:0004767">
    <property type="term" value="F:sphingomyelin phosphodiesterase activity"/>
    <property type="evidence" value="ECO:0007669"/>
    <property type="project" value="InterPro"/>
</dbReference>
<dbReference type="Pfam" id="PF03372">
    <property type="entry name" value="Exo_endo_phos"/>
    <property type="match status" value="1"/>
</dbReference>
<name>A0A239PLQ1_9PROT</name>
<keyword evidence="3" id="KW-1185">Reference proteome</keyword>
<proteinExistence type="predicted"/>
<feature type="domain" description="Endonuclease/exonuclease/phosphatase" evidence="1">
    <location>
        <begin position="79"/>
        <end position="291"/>
    </location>
</feature>
<dbReference type="PANTHER" id="PTHR16320">
    <property type="entry name" value="SPHINGOMYELINASE FAMILY MEMBER"/>
    <property type="match status" value="1"/>
</dbReference>
<dbReference type="GO" id="GO:0004527">
    <property type="term" value="F:exonuclease activity"/>
    <property type="evidence" value="ECO:0007669"/>
    <property type="project" value="UniProtKB-KW"/>
</dbReference>
<sequence length="385" mass="41104">MIGALMAVPTIALTFHPLTDVLTRLRRTGPPAAILAAALALAACASHPPPQALPGPAGKPARVEIDAATGMARAELSVMTYNVAGLPWPIKSGRKRALRAIAGEIAALHEAGRAPDVLLLQEAFIPAAAAVGAPYSNRLRGPRASDRSALDGPPPDPEFVRKRRFFKGEKLGKILSSGLYVFSDYPITAAHMTPFGRHSCAGYDCLANKGAMLLEIEMPGVPAPVQILNTHLNANGASGVSKARALVAHQRQIDEIALLLKKALNPDRPFIYAGDFNTRNSTDRFEHKTDTLPGEIVRRYCVRADSGCEVAMSWDGDAPWLDTQDLQGFSSGADVAVRPIRVEALFDAPRDGRMLSDHDAYLVTYELVWPAAGEKQAAVAAGGRD</sequence>
<evidence type="ECO:0000313" key="2">
    <source>
        <dbReference type="EMBL" id="SNT68024.1"/>
    </source>
</evidence>
<gene>
    <name evidence="2" type="ORF">SAMN06297382_0520</name>
</gene>
<dbReference type="Proteomes" id="UP000198346">
    <property type="component" value="Unassembled WGS sequence"/>
</dbReference>
<protein>
    <submittedName>
        <fullName evidence="2">Metal-dependent hydrolase, endonuclease/exonuclease/phosphatase family</fullName>
    </submittedName>
</protein>
<dbReference type="GO" id="GO:0004519">
    <property type="term" value="F:endonuclease activity"/>
    <property type="evidence" value="ECO:0007669"/>
    <property type="project" value="UniProtKB-KW"/>
</dbReference>
<keyword evidence="2" id="KW-0378">Hydrolase</keyword>
<keyword evidence="2" id="KW-0269">Exonuclease</keyword>
<dbReference type="OrthoDB" id="7181414at2"/>
<organism evidence="2 3">
    <name type="scientific">Amphiplicatus metriothermophilus</name>
    <dbReference type="NCBI Taxonomy" id="1519374"/>
    <lineage>
        <taxon>Bacteria</taxon>
        <taxon>Pseudomonadati</taxon>
        <taxon>Pseudomonadota</taxon>
        <taxon>Alphaproteobacteria</taxon>
        <taxon>Parvularculales</taxon>
        <taxon>Parvularculaceae</taxon>
        <taxon>Amphiplicatus</taxon>
    </lineage>
</organism>
<dbReference type="InterPro" id="IPR038772">
    <property type="entry name" value="Sph/SMPD2-like"/>
</dbReference>
<evidence type="ECO:0000259" key="1">
    <source>
        <dbReference type="Pfam" id="PF03372"/>
    </source>
</evidence>
<keyword evidence="2" id="KW-0255">Endonuclease</keyword>
<dbReference type="SUPFAM" id="SSF56219">
    <property type="entry name" value="DNase I-like"/>
    <property type="match status" value="1"/>
</dbReference>
<dbReference type="EMBL" id="FZQA01000001">
    <property type="protein sequence ID" value="SNT68024.1"/>
    <property type="molecule type" value="Genomic_DNA"/>
</dbReference>
<accession>A0A239PLQ1</accession>
<dbReference type="InterPro" id="IPR036691">
    <property type="entry name" value="Endo/exonu/phosph_ase_sf"/>
</dbReference>
<evidence type="ECO:0000313" key="3">
    <source>
        <dbReference type="Proteomes" id="UP000198346"/>
    </source>
</evidence>
<dbReference type="RefSeq" id="WP_089411011.1">
    <property type="nucleotide sequence ID" value="NZ_FZQA01000001.1"/>
</dbReference>
<keyword evidence="2" id="KW-0540">Nuclease</keyword>
<dbReference type="Gene3D" id="3.60.10.10">
    <property type="entry name" value="Endonuclease/exonuclease/phosphatase"/>
    <property type="match status" value="1"/>
</dbReference>
<dbReference type="InterPro" id="IPR005135">
    <property type="entry name" value="Endo/exonuclease/phosphatase"/>
</dbReference>
<dbReference type="PANTHER" id="PTHR16320:SF23">
    <property type="entry name" value="SPHINGOMYELINASE C 1"/>
    <property type="match status" value="1"/>
</dbReference>